<evidence type="ECO:0000313" key="1">
    <source>
        <dbReference type="EMBL" id="QIG67944.1"/>
    </source>
</evidence>
<sequence length="147" mass="16967">MLSLIVMHVSEVPFFHNYSEDKEVKKPWILGICYDLELIEFLDQPDQKYTISFETQQEALDYANSYEFDEDLVFVVLKNADFTEGRGPMLFDKVFRNYIDAAEYVMGQIGISGSKQRKNTYAGINIHGEAYAGVHQNGYEIIFAELK</sequence>
<protein>
    <submittedName>
        <fullName evidence="1">Uncharacterized protein</fullName>
    </submittedName>
</protein>
<keyword evidence="2" id="KW-1185">Reference proteome</keyword>
<gene>
    <name evidence="1" type="ORF">EVB55_009</name>
</gene>
<organism evidence="1 2">
    <name type="scientific">Rhizobium phage RHph_Y68</name>
    <dbReference type="NCBI Taxonomy" id="2509787"/>
    <lineage>
        <taxon>Viruses</taxon>
        <taxon>Duplodnaviria</taxon>
        <taxon>Heunggongvirae</taxon>
        <taxon>Uroviricota</taxon>
        <taxon>Caudoviricetes</taxon>
        <taxon>Pootjesviridae</taxon>
        <taxon>Staniewskivirinae</taxon>
        <taxon>Trinifflemingvirus</taxon>
        <taxon>Trinifflemingvirus Y68</taxon>
    </lineage>
</organism>
<name>A0A7S5USU1_9CAUD</name>
<accession>A0A7S5USU1</accession>
<reference evidence="1" key="1">
    <citation type="submission" date="2020-01" db="EMBL/GenBank/DDBJ databases">
        <title>Patterns of diversity and host range of bacteriophage communities associated with bean-nodulatin bacteria.</title>
        <authorList>
            <person name="Vann Cauwenberghe J."/>
            <person name="Santamaria R.I."/>
            <person name="Bustos P."/>
            <person name="Juarez S."/>
            <person name="Gonzalez V."/>
        </authorList>
    </citation>
    <scope>NUCLEOTIDE SEQUENCE</scope>
</reference>
<dbReference type="EMBL" id="MN988486">
    <property type="protein sequence ID" value="QIG67944.1"/>
    <property type="molecule type" value="Genomic_DNA"/>
</dbReference>
<proteinExistence type="predicted"/>
<dbReference type="Proteomes" id="UP000605518">
    <property type="component" value="Segment"/>
</dbReference>
<evidence type="ECO:0000313" key="2">
    <source>
        <dbReference type="Proteomes" id="UP000605518"/>
    </source>
</evidence>